<evidence type="ECO:0000256" key="1">
    <source>
        <dbReference type="SAM" id="Coils"/>
    </source>
</evidence>
<dbReference type="SMART" id="SM00052">
    <property type="entry name" value="EAL"/>
    <property type="match status" value="1"/>
</dbReference>
<dbReference type="CDD" id="cd01949">
    <property type="entry name" value="GGDEF"/>
    <property type="match status" value="1"/>
</dbReference>
<dbReference type="NCBIfam" id="TIGR00254">
    <property type="entry name" value="GGDEF"/>
    <property type="match status" value="1"/>
</dbReference>
<dbReference type="InterPro" id="IPR035919">
    <property type="entry name" value="EAL_sf"/>
</dbReference>
<gene>
    <name evidence="4" type="ORF">SNE34_07170</name>
</gene>
<dbReference type="InterPro" id="IPR001633">
    <property type="entry name" value="EAL_dom"/>
</dbReference>
<feature type="domain" description="EAL" evidence="2">
    <location>
        <begin position="718"/>
        <end position="968"/>
    </location>
</feature>
<dbReference type="PANTHER" id="PTHR44757:SF2">
    <property type="entry name" value="BIOFILM ARCHITECTURE MAINTENANCE PROTEIN MBAA"/>
    <property type="match status" value="1"/>
</dbReference>
<name>A0ABU7YY11_9GAMM</name>
<dbReference type="InterPro" id="IPR043128">
    <property type="entry name" value="Rev_trsase/Diguanyl_cyclase"/>
</dbReference>
<dbReference type="InterPro" id="IPR029016">
    <property type="entry name" value="GAF-like_dom_sf"/>
</dbReference>
<dbReference type="SUPFAM" id="SSF141868">
    <property type="entry name" value="EAL domain-like"/>
    <property type="match status" value="1"/>
</dbReference>
<feature type="domain" description="GGDEF" evidence="3">
    <location>
        <begin position="571"/>
        <end position="709"/>
    </location>
</feature>
<sequence>MNRAGGVAEDWRELLLAAVSADEVIAAVERIARSLPVVRQARLLWELGGADHRLDDAGQQAFADAAVAEGAPQFSAAGRHMAIPLPASTAVLLLETCGGGANAALADELAAPLKVADRQLRHRNRLAELEREVLRLEHAEQLQRALFAISGLAGSDRDMAEVLRGIHDIVGTLMYADNFFIVLRDGTHDTIRMLYFVDVQDPAPFDELPCDDIRHSATWYVLRDGKALRGDHAQLCNQVDGPMRVFGSDSPAWLGVPMQREGVTHGAIVVQNYQPGICFSEADQELLTFVASHILTTLERKRSTESLEHNVKLRTQELAQANCDLQLEVAERQRAERLQTALFQIAQLATEDIGEEAFYARIHGVVGQLLNAENFFIALVSDDGTSLEFPYYVDIQLKRKREGRPLARGLSEYVLRHRRPLLIDAELEAELIRSGEIIPSQYQHPTSNCWLGVPLFSGDEAIGLVAVQSYDPAVVYGPADQELLGFAASQIANSLHRRRSAQFRQQAYAQLEERVAERTLELRRQIREREQVQQQLQHEVMHDALTGLPNRGQLHARIETLLAQLPDDPARRCALLYLDVDRFKVINDNLGHLAGDEFLREIGRRLQACVRKPDLVARLSGDEFAILLENVPPGGDPGCTTPAAVAQRVLELVTEPMQIAGRVLEPSASIGIAVGDARYQRADELVRDADTALYRAKALGRRRWQLFDASLQASAIDVLAVEAELREAIQHDQLEPYLQPIVRLDSGELVGHEALLRWNHPQRGVLGPGDFLQVAEDSGLIETIDWRMFKRSLAQAATRPDDGYLTINVAPRHLRREDFDLRLLELLSRTGLPPSRLVIEVTEGSLLDDPERVRAVLGRLQAHGVGIALDDFGTGYSSLSYLHTFPLRMIKIDRTFLAALGKQSNCAAVVSAVIALARALDMQVVAEGIETAEQHRILLGLGCEFGQGYLFGRPAPVGRDGATAARQQAPAAVPDAL</sequence>
<dbReference type="Pfam" id="PF00563">
    <property type="entry name" value="EAL"/>
    <property type="match status" value="1"/>
</dbReference>
<reference evidence="4 5" key="1">
    <citation type="journal article" date="2016" name="Int. J. Syst. Evol. Microbiol.">
        <title>Lysobacter erysipheiresistens sp. nov., an antagonist of powdery mildew, isolated from tobacco-cultivated soil.</title>
        <authorList>
            <person name="Xie B."/>
            <person name="Li T."/>
            <person name="Lin X."/>
            <person name="Wang C.J."/>
            <person name="Chen Y.J."/>
            <person name="Liu W.J."/>
            <person name="Zhao Z.W."/>
        </authorList>
    </citation>
    <scope>NUCLEOTIDE SEQUENCE [LARGE SCALE GENOMIC DNA]</scope>
    <source>
        <strain evidence="4 5">RS-LYSO-3</strain>
    </source>
</reference>
<dbReference type="RefSeq" id="WP_332616094.1">
    <property type="nucleotide sequence ID" value="NZ_JAXGFP010000003.1"/>
</dbReference>
<dbReference type="EMBL" id="JAXGFP010000003">
    <property type="protein sequence ID" value="MEG3183786.1"/>
    <property type="molecule type" value="Genomic_DNA"/>
</dbReference>
<evidence type="ECO:0000259" key="2">
    <source>
        <dbReference type="PROSITE" id="PS50883"/>
    </source>
</evidence>
<protein>
    <submittedName>
        <fullName evidence="4">Bifunctional diguanylate cyclase/phosphodiesterase</fullName>
    </submittedName>
</protein>
<dbReference type="Gene3D" id="3.30.70.270">
    <property type="match status" value="1"/>
</dbReference>
<dbReference type="SUPFAM" id="SSF55073">
    <property type="entry name" value="Nucleotide cyclase"/>
    <property type="match status" value="1"/>
</dbReference>
<comment type="caution">
    <text evidence="4">The sequence shown here is derived from an EMBL/GenBank/DDBJ whole genome shotgun (WGS) entry which is preliminary data.</text>
</comment>
<evidence type="ECO:0000313" key="4">
    <source>
        <dbReference type="EMBL" id="MEG3183786.1"/>
    </source>
</evidence>
<evidence type="ECO:0000313" key="5">
    <source>
        <dbReference type="Proteomes" id="UP001355056"/>
    </source>
</evidence>
<organism evidence="4 5">
    <name type="scientific">Novilysobacter erysipheiresistens</name>
    <dbReference type="NCBI Taxonomy" id="1749332"/>
    <lineage>
        <taxon>Bacteria</taxon>
        <taxon>Pseudomonadati</taxon>
        <taxon>Pseudomonadota</taxon>
        <taxon>Gammaproteobacteria</taxon>
        <taxon>Lysobacterales</taxon>
        <taxon>Lysobacteraceae</taxon>
        <taxon>Novilysobacter</taxon>
    </lineage>
</organism>
<feature type="coiled-coil region" evidence="1">
    <location>
        <begin position="119"/>
        <end position="146"/>
    </location>
</feature>
<dbReference type="InterPro" id="IPR000160">
    <property type="entry name" value="GGDEF_dom"/>
</dbReference>
<accession>A0ABU7YY11</accession>
<dbReference type="SMART" id="SM00065">
    <property type="entry name" value="GAF"/>
    <property type="match status" value="2"/>
</dbReference>
<dbReference type="PROSITE" id="PS50887">
    <property type="entry name" value="GGDEF"/>
    <property type="match status" value="1"/>
</dbReference>
<keyword evidence="5" id="KW-1185">Reference proteome</keyword>
<dbReference type="CDD" id="cd01948">
    <property type="entry name" value="EAL"/>
    <property type="match status" value="1"/>
</dbReference>
<dbReference type="PANTHER" id="PTHR44757">
    <property type="entry name" value="DIGUANYLATE CYCLASE DGCP"/>
    <property type="match status" value="1"/>
</dbReference>
<keyword evidence="1" id="KW-0175">Coiled coil</keyword>
<proteinExistence type="predicted"/>
<dbReference type="Gene3D" id="3.20.20.450">
    <property type="entry name" value="EAL domain"/>
    <property type="match status" value="1"/>
</dbReference>
<dbReference type="InterPro" id="IPR052155">
    <property type="entry name" value="Biofilm_reg_signaling"/>
</dbReference>
<dbReference type="PROSITE" id="PS50883">
    <property type="entry name" value="EAL"/>
    <property type="match status" value="1"/>
</dbReference>
<evidence type="ECO:0000259" key="3">
    <source>
        <dbReference type="PROSITE" id="PS50887"/>
    </source>
</evidence>
<dbReference type="Pfam" id="PF00990">
    <property type="entry name" value="GGDEF"/>
    <property type="match status" value="1"/>
</dbReference>
<dbReference type="Pfam" id="PF13185">
    <property type="entry name" value="GAF_2"/>
    <property type="match status" value="2"/>
</dbReference>
<dbReference type="InterPro" id="IPR003018">
    <property type="entry name" value="GAF"/>
</dbReference>
<dbReference type="InterPro" id="IPR029787">
    <property type="entry name" value="Nucleotide_cyclase"/>
</dbReference>
<dbReference type="SMART" id="SM00267">
    <property type="entry name" value="GGDEF"/>
    <property type="match status" value="1"/>
</dbReference>
<dbReference type="Gene3D" id="3.30.450.40">
    <property type="match status" value="2"/>
</dbReference>
<dbReference type="SUPFAM" id="SSF55781">
    <property type="entry name" value="GAF domain-like"/>
    <property type="match status" value="2"/>
</dbReference>
<dbReference type="Proteomes" id="UP001355056">
    <property type="component" value="Unassembled WGS sequence"/>
</dbReference>